<dbReference type="InterPro" id="IPR000182">
    <property type="entry name" value="GNAT_dom"/>
</dbReference>
<sequence>MNFTIRKAHAEDAQLLHQLGRMTYSAHFKHMWVSADEMDAFIDKEYGLAVLHSSLAAENESWLIAETDHPVGFAKVTWNSPVPDSGMTGAMLNKLYLNPDQTGKNYGKIMFESIIREARDKREGYMWLEVMAENVRARKFWEAFGMQHIKDIPFVTASQRSTLQILGMVI</sequence>
<dbReference type="CDD" id="cd04301">
    <property type="entry name" value="NAT_SF"/>
    <property type="match status" value="1"/>
</dbReference>
<dbReference type="RefSeq" id="WP_039333416.1">
    <property type="nucleotide sequence ID" value="NZ_JTJJ01000065.1"/>
</dbReference>
<comment type="caution">
    <text evidence="2">The sequence shown here is derived from an EMBL/GenBank/DDBJ whole genome shotgun (WGS) entry which is preliminary data.</text>
</comment>
<proteinExistence type="predicted"/>
<name>A0A0B1R5B2_9GAMM</name>
<evidence type="ECO:0000313" key="3">
    <source>
        <dbReference type="Proteomes" id="UP000030853"/>
    </source>
</evidence>
<dbReference type="PROSITE" id="PS51186">
    <property type="entry name" value="GNAT"/>
    <property type="match status" value="1"/>
</dbReference>
<dbReference type="Pfam" id="PF00583">
    <property type="entry name" value="Acetyltransf_1"/>
    <property type="match status" value="1"/>
</dbReference>
<feature type="domain" description="N-acetyltransferase" evidence="1">
    <location>
        <begin position="3"/>
        <end position="170"/>
    </location>
</feature>
<protein>
    <submittedName>
        <fullName evidence="2">Alanine acetyltransferase</fullName>
    </submittedName>
</protein>
<dbReference type="Gene3D" id="3.40.630.30">
    <property type="match status" value="1"/>
</dbReference>
<reference evidence="2 3" key="1">
    <citation type="submission" date="2014-11" db="EMBL/GenBank/DDBJ databases">
        <title>Genome sequencing of Pantoea rodasii ND03.</title>
        <authorList>
            <person name="Muhamad Yunos N.Y."/>
            <person name="Chan K.-G."/>
        </authorList>
    </citation>
    <scope>NUCLEOTIDE SEQUENCE [LARGE SCALE GENOMIC DNA]</scope>
    <source>
        <strain evidence="2 3">ND03</strain>
    </source>
</reference>
<keyword evidence="2" id="KW-0808">Transferase</keyword>
<gene>
    <name evidence="2" type="ORF">QU24_17065</name>
</gene>
<organism evidence="2 3">
    <name type="scientific">Pantoea rodasii</name>
    <dbReference type="NCBI Taxonomy" id="1076549"/>
    <lineage>
        <taxon>Bacteria</taxon>
        <taxon>Pseudomonadati</taxon>
        <taxon>Pseudomonadota</taxon>
        <taxon>Gammaproteobacteria</taxon>
        <taxon>Enterobacterales</taxon>
        <taxon>Erwiniaceae</taxon>
        <taxon>Pantoea</taxon>
    </lineage>
</organism>
<dbReference type="InterPro" id="IPR016181">
    <property type="entry name" value="Acyl_CoA_acyltransferase"/>
</dbReference>
<dbReference type="EMBL" id="JTJJ01000065">
    <property type="protein sequence ID" value="KHJ66861.1"/>
    <property type="molecule type" value="Genomic_DNA"/>
</dbReference>
<evidence type="ECO:0000259" key="1">
    <source>
        <dbReference type="PROSITE" id="PS51186"/>
    </source>
</evidence>
<dbReference type="Proteomes" id="UP000030853">
    <property type="component" value="Unassembled WGS sequence"/>
</dbReference>
<dbReference type="AlphaFoldDB" id="A0A0B1R5B2"/>
<dbReference type="PANTHER" id="PTHR43617">
    <property type="entry name" value="L-AMINO ACID N-ACETYLTRANSFERASE"/>
    <property type="match status" value="1"/>
</dbReference>
<accession>A0A0B1R5B2</accession>
<dbReference type="GO" id="GO:0016747">
    <property type="term" value="F:acyltransferase activity, transferring groups other than amino-acyl groups"/>
    <property type="evidence" value="ECO:0007669"/>
    <property type="project" value="InterPro"/>
</dbReference>
<dbReference type="InterPro" id="IPR050276">
    <property type="entry name" value="MshD_Acetyltransferase"/>
</dbReference>
<evidence type="ECO:0000313" key="2">
    <source>
        <dbReference type="EMBL" id="KHJ66861.1"/>
    </source>
</evidence>
<dbReference type="SUPFAM" id="SSF55729">
    <property type="entry name" value="Acyl-CoA N-acyltransferases (Nat)"/>
    <property type="match status" value="1"/>
</dbReference>